<feature type="compositionally biased region" description="Low complexity" evidence="1">
    <location>
        <begin position="296"/>
        <end position="307"/>
    </location>
</feature>
<dbReference type="Proteomes" id="UP001600888">
    <property type="component" value="Unassembled WGS sequence"/>
</dbReference>
<accession>A0ABR4EDB6</accession>
<evidence type="ECO:0000313" key="4">
    <source>
        <dbReference type="EMBL" id="KAL2280378.1"/>
    </source>
</evidence>
<evidence type="ECO:0008006" key="6">
    <source>
        <dbReference type="Google" id="ProtNLM"/>
    </source>
</evidence>
<keyword evidence="3" id="KW-0732">Signal</keyword>
<evidence type="ECO:0000313" key="5">
    <source>
        <dbReference type="Proteomes" id="UP001600888"/>
    </source>
</evidence>
<proteinExistence type="predicted"/>
<feature type="compositionally biased region" description="Low complexity" evidence="1">
    <location>
        <begin position="215"/>
        <end position="227"/>
    </location>
</feature>
<evidence type="ECO:0000256" key="3">
    <source>
        <dbReference type="SAM" id="SignalP"/>
    </source>
</evidence>
<feature type="compositionally biased region" description="Pro residues" evidence="1">
    <location>
        <begin position="280"/>
        <end position="295"/>
    </location>
</feature>
<evidence type="ECO:0000256" key="1">
    <source>
        <dbReference type="SAM" id="MobiDB-lite"/>
    </source>
</evidence>
<reference evidence="4 5" key="1">
    <citation type="submission" date="2024-03" db="EMBL/GenBank/DDBJ databases">
        <title>A high-quality draft genome sequence of Diaporthe vaccinii, a causative agent of upright dieback and viscid rot disease in cranberry plants.</title>
        <authorList>
            <person name="Sarrasin M."/>
            <person name="Lang B.F."/>
            <person name="Burger G."/>
        </authorList>
    </citation>
    <scope>NUCLEOTIDE SEQUENCE [LARGE SCALE GENOMIC DNA]</scope>
    <source>
        <strain evidence="4 5">IS7</strain>
    </source>
</reference>
<sequence>MGRLLSLAAVCCSIATAEAAVFKWTANDGARRWTPAQETFGVMPLLGMNPVPTSPPNLQESKEHKRVGGDNTCAYVNGDPDIPLYCDVNSACVYNSVRSNIGCCPDTSTTCSIWTTCLDSSDKNLFTTDNGYTLWCGSSEYPYCKTHLYEDDTFTGYTLLGCAVAAGTDSVVYSPTLSMSSLSSKSSTSDSSSLTSSFGVEATSSSAPRASNVGSTTTTSSNPASTTAVARSGSSSAPIGAIVGGVVGGVAVVALFALGLVLLLRRRRSHQAPASDPYTPMNPPGANPSQQPPSQPAMQQQFQQPHLQPAPSPASFPAAAPVFDNRSSIAKPSLVSTTQPVYSPTAAGSPPPQSQSPGAIPPAYQATNTSTTSPAATQRISPTTPGAPQEQRPGSYANPGYQDQVQPAYHQHNGHYYEMPTVKSDRELRELA</sequence>
<keyword evidence="2" id="KW-0812">Transmembrane</keyword>
<keyword evidence="2" id="KW-0472">Membrane</keyword>
<organism evidence="4 5">
    <name type="scientific">Diaporthe vaccinii</name>
    <dbReference type="NCBI Taxonomy" id="105482"/>
    <lineage>
        <taxon>Eukaryota</taxon>
        <taxon>Fungi</taxon>
        <taxon>Dikarya</taxon>
        <taxon>Ascomycota</taxon>
        <taxon>Pezizomycotina</taxon>
        <taxon>Sordariomycetes</taxon>
        <taxon>Sordariomycetidae</taxon>
        <taxon>Diaporthales</taxon>
        <taxon>Diaporthaceae</taxon>
        <taxon>Diaporthe</taxon>
        <taxon>Diaporthe eres species complex</taxon>
    </lineage>
</organism>
<feature type="transmembrane region" description="Helical" evidence="2">
    <location>
        <begin position="239"/>
        <end position="264"/>
    </location>
</feature>
<feature type="signal peptide" evidence="3">
    <location>
        <begin position="1"/>
        <end position="19"/>
    </location>
</feature>
<feature type="chain" id="PRO_5045031857" description="Mid2 domain-containing protein" evidence="3">
    <location>
        <begin position="20"/>
        <end position="432"/>
    </location>
</feature>
<feature type="region of interest" description="Disordered" evidence="1">
    <location>
        <begin position="272"/>
        <end position="320"/>
    </location>
</feature>
<protein>
    <recommendedName>
        <fullName evidence="6">Mid2 domain-containing protein</fullName>
    </recommendedName>
</protein>
<feature type="region of interest" description="Disordered" evidence="1">
    <location>
        <begin position="197"/>
        <end position="232"/>
    </location>
</feature>
<keyword evidence="2" id="KW-1133">Transmembrane helix</keyword>
<feature type="compositionally biased region" description="Polar residues" evidence="1">
    <location>
        <begin position="202"/>
        <end position="214"/>
    </location>
</feature>
<comment type="caution">
    <text evidence="4">The sequence shown here is derived from an EMBL/GenBank/DDBJ whole genome shotgun (WGS) entry which is preliminary data.</text>
</comment>
<feature type="compositionally biased region" description="Basic and acidic residues" evidence="1">
    <location>
        <begin position="423"/>
        <end position="432"/>
    </location>
</feature>
<dbReference type="EMBL" id="JBAWTH010000067">
    <property type="protein sequence ID" value="KAL2280378.1"/>
    <property type="molecule type" value="Genomic_DNA"/>
</dbReference>
<dbReference type="EMBL" id="JBAWTH010000067">
    <property type="protein sequence ID" value="KAL2280379.1"/>
    <property type="molecule type" value="Genomic_DNA"/>
</dbReference>
<feature type="region of interest" description="Disordered" evidence="1">
    <location>
        <begin position="334"/>
        <end position="432"/>
    </location>
</feature>
<evidence type="ECO:0000256" key="2">
    <source>
        <dbReference type="SAM" id="Phobius"/>
    </source>
</evidence>
<name>A0ABR4EDB6_9PEZI</name>
<feature type="compositionally biased region" description="Low complexity" evidence="1">
    <location>
        <begin position="355"/>
        <end position="377"/>
    </location>
</feature>
<keyword evidence="5" id="KW-1185">Reference proteome</keyword>
<gene>
    <name evidence="4" type="ORF">FJTKL_12615</name>
</gene>